<keyword evidence="2 11" id="KW-0444">Lipid biosynthesis</keyword>
<reference evidence="13 14" key="1">
    <citation type="submission" date="2013-12" db="EMBL/GenBank/DDBJ databases">
        <title>Draft genome sequence of Caloranaerobacter sp. H53214.</title>
        <authorList>
            <person name="Jiang L.J."/>
            <person name="Shao Z.Z."/>
            <person name="Long M.N."/>
        </authorList>
    </citation>
    <scope>NUCLEOTIDE SEQUENCE [LARGE SCALE GENOMIC DNA]</scope>
    <source>
        <strain evidence="13 14">H53214</strain>
    </source>
</reference>
<evidence type="ECO:0000313" key="14">
    <source>
        <dbReference type="Proteomes" id="UP000029622"/>
    </source>
</evidence>
<feature type="chain" id="PRO_5023536370" description="Phosphatidylserine decarboxylase alpha chain" evidence="11">
    <location>
        <begin position="179"/>
        <end position="214"/>
    </location>
</feature>
<keyword evidence="3 11" id="KW-0210">Decarboxylase</keyword>
<evidence type="ECO:0000256" key="7">
    <source>
        <dbReference type="ARBA" id="ARBA00023209"/>
    </source>
</evidence>
<keyword evidence="9 11" id="KW-1208">Phospholipid metabolism</keyword>
<dbReference type="AlphaFoldDB" id="A0A096BGJ0"/>
<keyword evidence="4 11" id="KW-0443">Lipid metabolism</keyword>
<dbReference type="NCBIfam" id="NF003685">
    <property type="entry name" value="PRK05305.2-5"/>
    <property type="match status" value="1"/>
</dbReference>
<dbReference type="UniPathway" id="UPA00558">
    <property type="reaction ID" value="UER00616"/>
</dbReference>
<keyword evidence="10 11" id="KW-0670">Pyruvate</keyword>
<feature type="active site" description="Schiff-base intermediate with substrate; via pyruvic acid" evidence="11">
    <location>
        <position position="179"/>
    </location>
</feature>
<keyword evidence="6 11" id="KW-0865">Zymogen</keyword>
<evidence type="ECO:0000256" key="2">
    <source>
        <dbReference type="ARBA" id="ARBA00022516"/>
    </source>
</evidence>
<dbReference type="NCBIfam" id="NF003678">
    <property type="entry name" value="PRK05305.1-2"/>
    <property type="match status" value="1"/>
</dbReference>
<evidence type="ECO:0000256" key="9">
    <source>
        <dbReference type="ARBA" id="ARBA00023264"/>
    </source>
</evidence>
<feature type="modified residue" description="Pyruvic acid (Ser); by autocatalysis" evidence="11">
    <location>
        <position position="179"/>
    </location>
</feature>
<evidence type="ECO:0000256" key="1">
    <source>
        <dbReference type="ARBA" id="ARBA00022475"/>
    </source>
</evidence>
<evidence type="ECO:0000256" key="6">
    <source>
        <dbReference type="ARBA" id="ARBA00023145"/>
    </source>
</evidence>
<dbReference type="InterPro" id="IPR003817">
    <property type="entry name" value="PS_Dcarbxylase"/>
</dbReference>
<evidence type="ECO:0000256" key="8">
    <source>
        <dbReference type="ARBA" id="ARBA00023239"/>
    </source>
</evidence>
<dbReference type="EC" id="4.1.1.65" evidence="11"/>
<keyword evidence="12" id="KW-0812">Transmembrane</keyword>
<dbReference type="RefSeq" id="WP_035163490.1">
    <property type="nucleotide sequence ID" value="NZ_AZTB01000030.1"/>
</dbReference>
<dbReference type="STRING" id="1156417.Y919_06805"/>
<keyword evidence="1 11" id="KW-1003">Cell membrane</keyword>
<evidence type="ECO:0000256" key="12">
    <source>
        <dbReference type="SAM" id="Phobius"/>
    </source>
</evidence>
<evidence type="ECO:0000313" key="13">
    <source>
        <dbReference type="EMBL" id="KGG80315.1"/>
    </source>
</evidence>
<dbReference type="GO" id="GO:0005886">
    <property type="term" value="C:plasma membrane"/>
    <property type="evidence" value="ECO:0007669"/>
    <property type="project" value="UniProtKB-SubCell"/>
</dbReference>
<dbReference type="InterPro" id="IPR033175">
    <property type="entry name" value="PSD-A"/>
</dbReference>
<name>A0A096BGJ0_9FIRM</name>
<protein>
    <recommendedName>
        <fullName evidence="11">Phosphatidylserine decarboxylase proenzyme</fullName>
        <ecNumber evidence="11">4.1.1.65</ecNumber>
    </recommendedName>
    <component>
        <recommendedName>
            <fullName evidence="11">Phosphatidylserine decarboxylase alpha chain</fullName>
        </recommendedName>
    </component>
    <component>
        <recommendedName>
            <fullName evidence="11">Phosphatidylserine decarboxylase beta chain</fullName>
        </recommendedName>
    </component>
</protein>
<comment type="function">
    <text evidence="11">Catalyzes the formation of phosphatidylethanolamine (PtdEtn) from phosphatidylserine (PtdSer).</text>
</comment>
<dbReference type="EMBL" id="AZTB01000030">
    <property type="protein sequence ID" value="KGG80315.1"/>
    <property type="molecule type" value="Genomic_DNA"/>
</dbReference>
<evidence type="ECO:0000256" key="5">
    <source>
        <dbReference type="ARBA" id="ARBA00023136"/>
    </source>
</evidence>
<comment type="subunit">
    <text evidence="11">Heterodimer of a large membrane-associated beta subunit and a small pyruvoyl-containing alpha subunit.</text>
</comment>
<dbReference type="PANTHER" id="PTHR35809:SF1">
    <property type="entry name" value="ARCHAETIDYLSERINE DECARBOXYLASE PROENZYME-RELATED"/>
    <property type="match status" value="1"/>
</dbReference>
<evidence type="ECO:0000256" key="4">
    <source>
        <dbReference type="ARBA" id="ARBA00023098"/>
    </source>
</evidence>
<comment type="PTM">
    <text evidence="11">Is synthesized initially as an inactive proenzyme. Formation of the active enzyme involves a self-maturation process in which the active site pyruvoyl group is generated from an internal serine residue via an autocatalytic post-translational modification. Two non-identical subunits are generated from the proenzyme in this reaction, and the pyruvate is formed at the N-terminus of the alpha chain, which is derived from the carboxyl end of the proenzyme. The post-translation cleavage follows an unusual pathway, termed non-hydrolytic serinolysis, in which the side chain hydroxyl group of the serine supplies its oxygen atom to form the C-terminus of the beta chain, while the remainder of the serine residue undergoes an oxidative deamination to produce ammonia and the pyruvoyl prosthetic group on the alpha chain.</text>
</comment>
<dbReference type="GO" id="GO:0004609">
    <property type="term" value="F:phosphatidylserine decarboxylase activity"/>
    <property type="evidence" value="ECO:0007669"/>
    <property type="project" value="UniProtKB-UniRule"/>
</dbReference>
<evidence type="ECO:0000256" key="11">
    <source>
        <dbReference type="HAMAP-Rule" id="MF_00664"/>
    </source>
</evidence>
<accession>A0A096BGJ0</accession>
<dbReference type="GO" id="GO:0006646">
    <property type="term" value="P:phosphatidylethanolamine biosynthetic process"/>
    <property type="evidence" value="ECO:0007669"/>
    <property type="project" value="UniProtKB-UniRule"/>
</dbReference>
<comment type="catalytic activity">
    <reaction evidence="11">
        <text>a 1,2-diacyl-sn-glycero-3-phospho-L-serine + H(+) = a 1,2-diacyl-sn-glycero-3-phosphoethanolamine + CO2</text>
        <dbReference type="Rhea" id="RHEA:20828"/>
        <dbReference type="ChEBI" id="CHEBI:15378"/>
        <dbReference type="ChEBI" id="CHEBI:16526"/>
        <dbReference type="ChEBI" id="CHEBI:57262"/>
        <dbReference type="ChEBI" id="CHEBI:64612"/>
        <dbReference type="EC" id="4.1.1.65"/>
    </reaction>
</comment>
<comment type="cofactor">
    <cofactor evidence="11">
        <name>pyruvate</name>
        <dbReference type="ChEBI" id="CHEBI:15361"/>
    </cofactor>
    <text evidence="11">Binds 1 pyruvoyl group covalently per subunit.</text>
</comment>
<organism evidence="13 14">
    <name type="scientific">Caloranaerobacter azorensis H53214</name>
    <dbReference type="NCBI Taxonomy" id="1156417"/>
    <lineage>
        <taxon>Bacteria</taxon>
        <taxon>Bacillati</taxon>
        <taxon>Bacillota</taxon>
        <taxon>Tissierellia</taxon>
        <taxon>Tissierellales</taxon>
        <taxon>Thermohalobacteraceae</taxon>
        <taxon>Caloranaerobacter</taxon>
    </lineage>
</organism>
<dbReference type="Proteomes" id="UP000029622">
    <property type="component" value="Unassembled WGS sequence"/>
</dbReference>
<keyword evidence="12" id="KW-1133">Transmembrane helix</keyword>
<dbReference type="PANTHER" id="PTHR35809">
    <property type="entry name" value="ARCHAETIDYLSERINE DECARBOXYLASE PROENZYME-RELATED"/>
    <property type="match status" value="1"/>
</dbReference>
<comment type="subcellular location">
    <subcellularLocation>
        <location evidence="11">Cell membrane</location>
        <topology evidence="11">Peripheral membrane protein</topology>
    </subcellularLocation>
</comment>
<keyword evidence="5 11" id="KW-0472">Membrane</keyword>
<dbReference type="Pfam" id="PF02666">
    <property type="entry name" value="PS_Dcarbxylase"/>
    <property type="match status" value="1"/>
</dbReference>
<keyword evidence="8 11" id="KW-0456">Lyase</keyword>
<comment type="similarity">
    <text evidence="11">Belongs to the phosphatidylserine decarboxylase family. PSD-A subfamily.</text>
</comment>
<sequence length="214" mass="24078">MRNFVISPDGFPYILLLLAITIITGFINIYAAIIPFIFLIFVTFFFRNPPRKIKKDDKIILSPADGKILSITEIDEDEYLKCKAVKVSIFLSLFNVHVNRTPIAGKVEYIKYRPGKFLPAFKSHASEINERNTIGLNNGDIKVLVHQITGFIARRIVSWVKIGDVLQQGQLYGLIKFGSCTEIVIPIDRVELKVKEGDAVKGGLTIIGVIRDEN</sequence>
<comment type="pathway">
    <text evidence="11">Phospholipid metabolism; phosphatidylethanolamine biosynthesis; phosphatidylethanolamine from CDP-diacylglycerol: step 2/2.</text>
</comment>
<comment type="caution">
    <text evidence="13">The sequence shown here is derived from an EMBL/GenBank/DDBJ whole genome shotgun (WGS) entry which is preliminary data.</text>
</comment>
<feature type="site" description="Cleavage (non-hydrolytic); by autocatalysis" evidence="11">
    <location>
        <begin position="178"/>
        <end position="179"/>
    </location>
</feature>
<dbReference type="HAMAP" id="MF_00664">
    <property type="entry name" value="PS_decarb_PSD_A"/>
    <property type="match status" value="1"/>
</dbReference>
<feature type="chain" id="PRO_5023536371" description="Phosphatidylserine decarboxylase beta chain" evidence="11">
    <location>
        <begin position="1"/>
        <end position="178"/>
    </location>
</feature>
<gene>
    <name evidence="11" type="primary">psd</name>
    <name evidence="13" type="ORF">Y919_06805</name>
</gene>
<keyword evidence="7 11" id="KW-0594">Phospholipid biosynthesis</keyword>
<evidence type="ECO:0000256" key="10">
    <source>
        <dbReference type="ARBA" id="ARBA00023317"/>
    </source>
</evidence>
<feature type="transmembrane region" description="Helical" evidence="12">
    <location>
        <begin position="13"/>
        <end position="46"/>
    </location>
</feature>
<evidence type="ECO:0000256" key="3">
    <source>
        <dbReference type="ARBA" id="ARBA00022793"/>
    </source>
</evidence>
<proteinExistence type="inferred from homology"/>